<keyword evidence="1" id="KW-0472">Membrane</keyword>
<evidence type="ECO:0000313" key="2">
    <source>
        <dbReference type="EMBL" id="URW80304.1"/>
    </source>
</evidence>
<reference evidence="2" key="1">
    <citation type="submission" date="2022-05" db="EMBL/GenBank/DDBJ databases">
        <authorList>
            <person name="Sun X."/>
        </authorList>
    </citation>
    <scope>NUCLEOTIDE SEQUENCE</scope>
    <source>
        <strain evidence="2">Ai-910</strain>
    </source>
</reference>
<reference evidence="2" key="2">
    <citation type="submission" date="2022-06" db="EMBL/GenBank/DDBJ databases">
        <title>Xiashengella guii gen. nov. sp. nov., a bacterium isolated form anaerobic digestion tank.</title>
        <authorList>
            <person name="Huang H."/>
        </authorList>
    </citation>
    <scope>NUCLEOTIDE SEQUENCE</scope>
    <source>
        <strain evidence="2">Ai-910</strain>
    </source>
</reference>
<organism evidence="2 3">
    <name type="scientific">Xiashengella succiniciproducens</name>
    <dbReference type="NCBI Taxonomy" id="2949635"/>
    <lineage>
        <taxon>Bacteria</taxon>
        <taxon>Pseudomonadati</taxon>
        <taxon>Bacteroidota</taxon>
        <taxon>Bacteroidia</taxon>
        <taxon>Marinilabiliales</taxon>
        <taxon>Marinilabiliaceae</taxon>
        <taxon>Xiashengella</taxon>
    </lineage>
</organism>
<keyword evidence="1" id="KW-0812">Transmembrane</keyword>
<evidence type="ECO:0000313" key="3">
    <source>
        <dbReference type="Proteomes" id="UP001056426"/>
    </source>
</evidence>
<protein>
    <submittedName>
        <fullName evidence="2">Uncharacterized protein</fullName>
    </submittedName>
</protein>
<sequence>MFGGIFHCCFNVLFGLWAGNYSNPCFRHILPTLLQYELWGRSFEITPVKLVIALLLITFSILEISPSFQKVQFGKENLTLLISATIAAIAGAYFGKRLLKKSNLEEHPTNSCGNAHLNFSGLRFWCSLKSYKYGKSL</sequence>
<feature type="transmembrane region" description="Helical" evidence="1">
    <location>
        <begin position="48"/>
        <end position="66"/>
    </location>
</feature>
<dbReference type="KEGG" id="alkq:M9189_02915"/>
<feature type="transmembrane region" description="Helical" evidence="1">
    <location>
        <begin position="78"/>
        <end position="95"/>
    </location>
</feature>
<dbReference type="RefSeq" id="WP_250724444.1">
    <property type="nucleotide sequence ID" value="NZ_CP098400.1"/>
</dbReference>
<dbReference type="Proteomes" id="UP001056426">
    <property type="component" value="Chromosome"/>
</dbReference>
<name>A0A9J6ZSU9_9BACT</name>
<keyword evidence="3" id="KW-1185">Reference proteome</keyword>
<dbReference type="AlphaFoldDB" id="A0A9J6ZSU9"/>
<dbReference type="EMBL" id="CP098400">
    <property type="protein sequence ID" value="URW80304.1"/>
    <property type="molecule type" value="Genomic_DNA"/>
</dbReference>
<accession>A0A9J6ZSU9</accession>
<keyword evidence="1" id="KW-1133">Transmembrane helix</keyword>
<gene>
    <name evidence="2" type="ORF">M9189_02915</name>
</gene>
<evidence type="ECO:0000256" key="1">
    <source>
        <dbReference type="SAM" id="Phobius"/>
    </source>
</evidence>
<proteinExistence type="predicted"/>